<evidence type="ECO:0000313" key="2">
    <source>
        <dbReference type="Proteomes" id="UP001149165"/>
    </source>
</evidence>
<evidence type="ECO:0000313" key="1">
    <source>
        <dbReference type="EMBL" id="KAJ5097653.1"/>
    </source>
</evidence>
<proteinExistence type="predicted"/>
<organism evidence="1 2">
    <name type="scientific">Penicillium angulare</name>
    <dbReference type="NCBI Taxonomy" id="116970"/>
    <lineage>
        <taxon>Eukaryota</taxon>
        <taxon>Fungi</taxon>
        <taxon>Dikarya</taxon>
        <taxon>Ascomycota</taxon>
        <taxon>Pezizomycotina</taxon>
        <taxon>Eurotiomycetes</taxon>
        <taxon>Eurotiomycetidae</taxon>
        <taxon>Eurotiales</taxon>
        <taxon>Aspergillaceae</taxon>
        <taxon>Penicillium</taxon>
    </lineage>
</organism>
<sequence length="65" mass="7300">MVTVQNGKEQAAQQDGNSRISGFTAITLLVVWLYTGCRGVWTTVDTEVSLVLREDLSMRNRWAAR</sequence>
<dbReference type="EMBL" id="JAPQKH010000005">
    <property type="protein sequence ID" value="KAJ5097653.1"/>
    <property type="molecule type" value="Genomic_DNA"/>
</dbReference>
<protein>
    <submittedName>
        <fullName evidence="1">Uncharacterized protein</fullName>
    </submittedName>
</protein>
<comment type="caution">
    <text evidence="1">The sequence shown here is derived from an EMBL/GenBank/DDBJ whole genome shotgun (WGS) entry which is preliminary data.</text>
</comment>
<reference evidence="1" key="2">
    <citation type="journal article" date="2023" name="IMA Fungus">
        <title>Comparative genomic study of the Penicillium genus elucidates a diverse pangenome and 15 lateral gene transfer events.</title>
        <authorList>
            <person name="Petersen C."/>
            <person name="Sorensen T."/>
            <person name="Nielsen M.R."/>
            <person name="Sondergaard T.E."/>
            <person name="Sorensen J.L."/>
            <person name="Fitzpatrick D.A."/>
            <person name="Frisvad J.C."/>
            <person name="Nielsen K.L."/>
        </authorList>
    </citation>
    <scope>NUCLEOTIDE SEQUENCE</scope>
    <source>
        <strain evidence="1">IBT 30069</strain>
    </source>
</reference>
<dbReference type="Proteomes" id="UP001149165">
    <property type="component" value="Unassembled WGS sequence"/>
</dbReference>
<accession>A0A9W9FCE8</accession>
<reference evidence="1" key="1">
    <citation type="submission" date="2022-11" db="EMBL/GenBank/DDBJ databases">
        <authorList>
            <person name="Petersen C."/>
        </authorList>
    </citation>
    <scope>NUCLEOTIDE SEQUENCE</scope>
    <source>
        <strain evidence="1">IBT 30069</strain>
    </source>
</reference>
<name>A0A9W9FCE8_9EURO</name>
<gene>
    <name evidence="1" type="ORF">N7456_008374</name>
</gene>
<dbReference type="AlphaFoldDB" id="A0A9W9FCE8"/>
<keyword evidence="2" id="KW-1185">Reference proteome</keyword>